<evidence type="ECO:0000313" key="1">
    <source>
        <dbReference type="EMBL" id="VDL65223.1"/>
    </source>
</evidence>
<keyword evidence="2" id="KW-1185">Reference proteome</keyword>
<reference evidence="3" key="1">
    <citation type="submission" date="2017-02" db="UniProtKB">
        <authorList>
            <consortium name="WormBaseParasite"/>
        </authorList>
    </citation>
    <scope>IDENTIFICATION</scope>
</reference>
<reference evidence="1 2" key="2">
    <citation type="submission" date="2018-11" db="EMBL/GenBank/DDBJ databases">
        <authorList>
            <consortium name="Pathogen Informatics"/>
        </authorList>
    </citation>
    <scope>NUCLEOTIDE SEQUENCE [LARGE SCALE GENOMIC DNA]</scope>
</reference>
<dbReference type="Proteomes" id="UP000271162">
    <property type="component" value="Unassembled WGS sequence"/>
</dbReference>
<dbReference type="AlphaFoldDB" id="A0A0N4XGK1"/>
<evidence type="ECO:0000313" key="2">
    <source>
        <dbReference type="Proteomes" id="UP000271162"/>
    </source>
</evidence>
<accession>A0A0N4XGK1</accession>
<proteinExistence type="predicted"/>
<evidence type="ECO:0000313" key="3">
    <source>
        <dbReference type="WBParaSite" id="NBR_0000165301-mRNA-1"/>
    </source>
</evidence>
<gene>
    <name evidence="1" type="ORF">NBR_LOCUS1654</name>
</gene>
<sequence length="83" mass="10053">MSIHPRHLEEDDTTEETLKTLTHLRSRFVTFSERPYIPIIDPYRPLTKEEKRWRQTHVEEVGEIVSYFTYSIYDLPKMQDLKA</sequence>
<dbReference type="EMBL" id="UYSL01001431">
    <property type="protein sequence ID" value="VDL65223.1"/>
    <property type="molecule type" value="Genomic_DNA"/>
</dbReference>
<name>A0A0N4XGK1_NIPBR</name>
<protein>
    <submittedName>
        <fullName evidence="3">BH4_AAA_HYDROXYL_2 domain-containing protein</fullName>
    </submittedName>
</protein>
<organism evidence="3">
    <name type="scientific">Nippostrongylus brasiliensis</name>
    <name type="common">Rat hookworm</name>
    <dbReference type="NCBI Taxonomy" id="27835"/>
    <lineage>
        <taxon>Eukaryota</taxon>
        <taxon>Metazoa</taxon>
        <taxon>Ecdysozoa</taxon>
        <taxon>Nematoda</taxon>
        <taxon>Chromadorea</taxon>
        <taxon>Rhabditida</taxon>
        <taxon>Rhabditina</taxon>
        <taxon>Rhabditomorpha</taxon>
        <taxon>Strongyloidea</taxon>
        <taxon>Heligmosomidae</taxon>
        <taxon>Nippostrongylus</taxon>
    </lineage>
</organism>
<dbReference type="WBParaSite" id="NBR_0000165301-mRNA-1">
    <property type="protein sequence ID" value="NBR_0000165301-mRNA-1"/>
    <property type="gene ID" value="NBR_0000165301"/>
</dbReference>